<comment type="caution">
    <text evidence="1">The sequence shown here is derived from an EMBL/GenBank/DDBJ whole genome shotgun (WGS) entry which is preliminary data.</text>
</comment>
<evidence type="ECO:0000313" key="2">
    <source>
        <dbReference type="Proteomes" id="UP000828390"/>
    </source>
</evidence>
<evidence type="ECO:0000313" key="1">
    <source>
        <dbReference type="EMBL" id="KAH3831592.1"/>
    </source>
</evidence>
<dbReference type="Proteomes" id="UP000828390">
    <property type="component" value="Unassembled WGS sequence"/>
</dbReference>
<organism evidence="1 2">
    <name type="scientific">Dreissena polymorpha</name>
    <name type="common">Zebra mussel</name>
    <name type="synonym">Mytilus polymorpha</name>
    <dbReference type="NCBI Taxonomy" id="45954"/>
    <lineage>
        <taxon>Eukaryota</taxon>
        <taxon>Metazoa</taxon>
        <taxon>Spiralia</taxon>
        <taxon>Lophotrochozoa</taxon>
        <taxon>Mollusca</taxon>
        <taxon>Bivalvia</taxon>
        <taxon>Autobranchia</taxon>
        <taxon>Heteroconchia</taxon>
        <taxon>Euheterodonta</taxon>
        <taxon>Imparidentia</taxon>
        <taxon>Neoheterodontei</taxon>
        <taxon>Myida</taxon>
        <taxon>Dreissenoidea</taxon>
        <taxon>Dreissenidae</taxon>
        <taxon>Dreissena</taxon>
    </lineage>
</organism>
<name>A0A9D4K2W9_DREPO</name>
<proteinExistence type="predicted"/>
<reference evidence="1" key="2">
    <citation type="submission" date="2020-11" db="EMBL/GenBank/DDBJ databases">
        <authorList>
            <person name="McCartney M.A."/>
            <person name="Auch B."/>
            <person name="Kono T."/>
            <person name="Mallez S."/>
            <person name="Becker A."/>
            <person name="Gohl D.M."/>
            <person name="Silverstein K.A.T."/>
            <person name="Koren S."/>
            <person name="Bechman K.B."/>
            <person name="Herman A."/>
            <person name="Abrahante J.E."/>
            <person name="Garbe J."/>
        </authorList>
    </citation>
    <scope>NUCLEOTIDE SEQUENCE</scope>
    <source>
        <strain evidence="1">Duluth1</strain>
        <tissue evidence="1">Whole animal</tissue>
    </source>
</reference>
<dbReference type="AlphaFoldDB" id="A0A9D4K2W9"/>
<sequence>MEPKGVFIENKYEYKMDYRVNTSPDPSTTTHKNDAILEVLSQLKGVKPVKLPYTHEPGTRQANIDTKYGYWPCRFLYKPQRSCYNPVSLS</sequence>
<gene>
    <name evidence="1" type="ORF">DPMN_104862</name>
</gene>
<reference evidence="1" key="1">
    <citation type="journal article" date="2019" name="bioRxiv">
        <title>The Genome of the Zebra Mussel, Dreissena polymorpha: A Resource for Invasive Species Research.</title>
        <authorList>
            <person name="McCartney M.A."/>
            <person name="Auch B."/>
            <person name="Kono T."/>
            <person name="Mallez S."/>
            <person name="Zhang Y."/>
            <person name="Obille A."/>
            <person name="Becker A."/>
            <person name="Abrahante J.E."/>
            <person name="Garbe J."/>
            <person name="Badalamenti J.P."/>
            <person name="Herman A."/>
            <person name="Mangelson H."/>
            <person name="Liachko I."/>
            <person name="Sullivan S."/>
            <person name="Sone E.D."/>
            <person name="Koren S."/>
            <person name="Silverstein K.A.T."/>
            <person name="Beckman K.B."/>
            <person name="Gohl D.M."/>
        </authorList>
    </citation>
    <scope>NUCLEOTIDE SEQUENCE</scope>
    <source>
        <strain evidence="1">Duluth1</strain>
        <tissue evidence="1">Whole animal</tissue>
    </source>
</reference>
<accession>A0A9D4K2W9</accession>
<dbReference type="EMBL" id="JAIWYP010000004">
    <property type="protein sequence ID" value="KAH3831592.1"/>
    <property type="molecule type" value="Genomic_DNA"/>
</dbReference>
<keyword evidence="2" id="KW-1185">Reference proteome</keyword>
<protein>
    <submittedName>
        <fullName evidence="1">Uncharacterized protein</fullName>
    </submittedName>
</protein>